<dbReference type="GO" id="GO:0005283">
    <property type="term" value="F:amino acid:sodium symporter activity"/>
    <property type="evidence" value="ECO:0007669"/>
    <property type="project" value="InterPro"/>
</dbReference>
<keyword evidence="6 9" id="KW-0769">Symport</keyword>
<name>A0A9D2NLH5_9FIRM</name>
<dbReference type="Proteomes" id="UP000823890">
    <property type="component" value="Unassembled WGS sequence"/>
</dbReference>
<comment type="subcellular location">
    <subcellularLocation>
        <location evidence="1 9">Cell membrane</location>
        <topology evidence="1 9">Multi-pass membrane protein</topology>
    </subcellularLocation>
</comment>
<evidence type="ECO:0000256" key="2">
    <source>
        <dbReference type="ARBA" id="ARBA00009261"/>
    </source>
</evidence>
<dbReference type="AlphaFoldDB" id="A0A9D2NLH5"/>
<feature type="transmembrane region" description="Helical" evidence="9">
    <location>
        <begin position="429"/>
        <end position="449"/>
    </location>
</feature>
<gene>
    <name evidence="10" type="ORF">H9758_02805</name>
</gene>
<feature type="transmembrane region" description="Helical" evidence="9">
    <location>
        <begin position="194"/>
        <end position="213"/>
    </location>
</feature>
<dbReference type="NCBIfam" id="TIGR00835">
    <property type="entry name" value="agcS"/>
    <property type="match status" value="1"/>
</dbReference>
<feature type="transmembrane region" description="Helical" evidence="9">
    <location>
        <begin position="316"/>
        <end position="339"/>
    </location>
</feature>
<evidence type="ECO:0000256" key="8">
    <source>
        <dbReference type="ARBA" id="ARBA00023136"/>
    </source>
</evidence>
<feature type="transmembrane region" description="Helical" evidence="9">
    <location>
        <begin position="156"/>
        <end position="182"/>
    </location>
</feature>
<keyword evidence="5 9" id="KW-0812">Transmembrane</keyword>
<dbReference type="PRINTS" id="PR00175">
    <property type="entry name" value="NAALASMPORT"/>
</dbReference>
<dbReference type="Pfam" id="PF01235">
    <property type="entry name" value="Na_Ala_symp"/>
    <property type="match status" value="1"/>
</dbReference>
<feature type="transmembrane region" description="Helical" evidence="9">
    <location>
        <begin position="403"/>
        <end position="423"/>
    </location>
</feature>
<feature type="transmembrane region" description="Helical" evidence="9">
    <location>
        <begin position="359"/>
        <end position="382"/>
    </location>
</feature>
<organism evidence="10 11">
    <name type="scientific">Candidatus Mediterraneibacter faecipullorum</name>
    <dbReference type="NCBI Taxonomy" id="2838670"/>
    <lineage>
        <taxon>Bacteria</taxon>
        <taxon>Bacillati</taxon>
        <taxon>Bacillota</taxon>
        <taxon>Clostridia</taxon>
        <taxon>Lachnospirales</taxon>
        <taxon>Lachnospiraceae</taxon>
        <taxon>Mediterraneibacter</taxon>
    </lineage>
</organism>
<keyword evidence="8 9" id="KW-0472">Membrane</keyword>
<evidence type="ECO:0000256" key="6">
    <source>
        <dbReference type="ARBA" id="ARBA00022847"/>
    </source>
</evidence>
<dbReference type="PANTHER" id="PTHR30330:SF1">
    <property type="entry name" value="AMINO-ACID CARRIER PROTEIN ALST"/>
    <property type="match status" value="1"/>
</dbReference>
<evidence type="ECO:0000256" key="1">
    <source>
        <dbReference type="ARBA" id="ARBA00004651"/>
    </source>
</evidence>
<evidence type="ECO:0000256" key="9">
    <source>
        <dbReference type="RuleBase" id="RU363064"/>
    </source>
</evidence>
<evidence type="ECO:0000256" key="5">
    <source>
        <dbReference type="ARBA" id="ARBA00022692"/>
    </source>
</evidence>
<reference evidence="10" key="2">
    <citation type="submission" date="2021-04" db="EMBL/GenBank/DDBJ databases">
        <authorList>
            <person name="Gilroy R."/>
        </authorList>
    </citation>
    <scope>NUCLEOTIDE SEQUENCE</scope>
    <source>
        <strain evidence="10">ChiW19-954</strain>
    </source>
</reference>
<comment type="caution">
    <text evidence="10">The sequence shown here is derived from an EMBL/GenBank/DDBJ whole genome shotgun (WGS) entry which is preliminary data.</text>
</comment>
<protein>
    <submittedName>
        <fullName evidence="10">Alanine:cation symporter family protein</fullName>
    </submittedName>
</protein>
<dbReference type="FunFam" id="1.20.1740.10:FF:000004">
    <property type="entry name" value="Sodium:alanine symporter family protein"/>
    <property type="match status" value="1"/>
</dbReference>
<dbReference type="PANTHER" id="PTHR30330">
    <property type="entry name" value="AGSS FAMILY TRANSPORTER, SODIUM-ALANINE"/>
    <property type="match status" value="1"/>
</dbReference>
<reference evidence="10" key="1">
    <citation type="journal article" date="2021" name="PeerJ">
        <title>Extensive microbial diversity within the chicken gut microbiome revealed by metagenomics and culture.</title>
        <authorList>
            <person name="Gilroy R."/>
            <person name="Ravi A."/>
            <person name="Getino M."/>
            <person name="Pursley I."/>
            <person name="Horton D.L."/>
            <person name="Alikhan N.F."/>
            <person name="Baker D."/>
            <person name="Gharbi K."/>
            <person name="Hall N."/>
            <person name="Watson M."/>
            <person name="Adriaenssens E.M."/>
            <person name="Foster-Nyarko E."/>
            <person name="Jarju S."/>
            <person name="Secka A."/>
            <person name="Antonio M."/>
            <person name="Oren A."/>
            <person name="Chaudhuri R.R."/>
            <person name="La Ragione R."/>
            <person name="Hildebrand F."/>
            <person name="Pallen M.J."/>
        </authorList>
    </citation>
    <scope>NUCLEOTIDE SEQUENCE</scope>
    <source>
        <strain evidence="10">ChiW19-954</strain>
    </source>
</reference>
<keyword evidence="3 9" id="KW-0813">Transport</keyword>
<feature type="transmembrane region" description="Helical" evidence="9">
    <location>
        <begin position="256"/>
        <end position="276"/>
    </location>
</feature>
<keyword evidence="7 9" id="KW-1133">Transmembrane helix</keyword>
<feature type="transmembrane region" description="Helical" evidence="9">
    <location>
        <begin position="28"/>
        <end position="46"/>
    </location>
</feature>
<evidence type="ECO:0000256" key="4">
    <source>
        <dbReference type="ARBA" id="ARBA00022475"/>
    </source>
</evidence>
<comment type="similarity">
    <text evidence="2 9">Belongs to the alanine or glycine:cation symporter (AGCS) (TC 2.A.25) family.</text>
</comment>
<proteinExistence type="inferred from homology"/>
<evidence type="ECO:0000256" key="3">
    <source>
        <dbReference type="ARBA" id="ARBA00022448"/>
    </source>
</evidence>
<evidence type="ECO:0000313" key="10">
    <source>
        <dbReference type="EMBL" id="HJC33503.1"/>
    </source>
</evidence>
<feature type="transmembrane region" description="Helical" evidence="9">
    <location>
        <begin position="225"/>
        <end position="244"/>
    </location>
</feature>
<dbReference type="InterPro" id="IPR001463">
    <property type="entry name" value="Na/Ala_symport"/>
</dbReference>
<keyword evidence="4 9" id="KW-1003">Cell membrane</keyword>
<dbReference type="Gene3D" id="1.20.1740.10">
    <property type="entry name" value="Amino acid/polyamine transporter I"/>
    <property type="match status" value="1"/>
</dbReference>
<sequence>MNIRHKKEKEREELILFAQIINTLSDLLYSYILIILLLGTGIYFSIRTRFVQFRMLRESIRVIMEPKEDENGLSSFQALMVSTASRVGTGNIAGISTAICLGGPGAVFWMWVTALLGSASAFIESTLAQIYKRKAGDGTCYGGPAYYIQAVLKKRWLGTLFAVFLILTYMVGFNLVASFNIVDTFRAYSFFDESWTPAVIGGILAVIFCICICGGSRQISKITGFLVPAMGIFYLALALFVVVTHFELIPCMFADIFSNAFDLQAIFGGFTGSCVMQGIKRGLFSNEAGVGSAPNAAASASVSHPVKQGLVQMLSVFIDTIVICSATSFLLLCSGVAPSDELKGMPWVQAAAENALGEIGITFITIALFLFAFTTLIGNFFYAEMGLGYLCDKKPNKALLIGLRAVATIVVFGGSMIEFSVAWSTADVIMGFLALINLPVIIILGGPAVQCMKDYMRQKKEGKNPVFRAEDIGLEDRTDFWN</sequence>
<evidence type="ECO:0000256" key="7">
    <source>
        <dbReference type="ARBA" id="ARBA00022989"/>
    </source>
</evidence>
<dbReference type="PROSITE" id="PS00873">
    <property type="entry name" value="NA_ALANINE_SYMP"/>
    <property type="match status" value="1"/>
</dbReference>
<evidence type="ECO:0000313" key="11">
    <source>
        <dbReference type="Proteomes" id="UP000823890"/>
    </source>
</evidence>
<dbReference type="EMBL" id="DWWO01000030">
    <property type="protein sequence ID" value="HJC33503.1"/>
    <property type="molecule type" value="Genomic_DNA"/>
</dbReference>
<dbReference type="GO" id="GO:0005886">
    <property type="term" value="C:plasma membrane"/>
    <property type="evidence" value="ECO:0007669"/>
    <property type="project" value="UniProtKB-SubCell"/>
</dbReference>
<accession>A0A9D2NLH5</accession>